<evidence type="ECO:0000313" key="2">
    <source>
        <dbReference type="EMBL" id="MBM0632893.1"/>
    </source>
</evidence>
<dbReference type="Proteomes" id="UP000650605">
    <property type="component" value="Unassembled WGS sequence"/>
</dbReference>
<proteinExistence type="predicted"/>
<accession>A0A8I1IQZ6</accession>
<gene>
    <name evidence="2" type="ORF">JDW19_07095</name>
</gene>
<name>A0A8I1IQZ6_PAEPO</name>
<feature type="transmembrane region" description="Helical" evidence="1">
    <location>
        <begin position="36"/>
        <end position="59"/>
    </location>
</feature>
<dbReference type="AlphaFoldDB" id="A0A8I1IQZ6"/>
<protein>
    <submittedName>
        <fullName evidence="2">Uncharacterized protein</fullName>
    </submittedName>
</protein>
<evidence type="ECO:0000313" key="3">
    <source>
        <dbReference type="Proteomes" id="UP000650605"/>
    </source>
</evidence>
<keyword evidence="1" id="KW-0812">Transmembrane</keyword>
<sequence>MKHTPTISAEFEDYLKQNDMTLSQFAEYSGFIKERLVIGLLSIVLFPYSSWTKLLWLWICQKAIFTIYT</sequence>
<evidence type="ECO:0000256" key="1">
    <source>
        <dbReference type="SAM" id="Phobius"/>
    </source>
</evidence>
<keyword evidence="1" id="KW-0472">Membrane</keyword>
<dbReference type="EMBL" id="JAEHFQ010000003">
    <property type="protein sequence ID" value="MBM0632893.1"/>
    <property type="molecule type" value="Genomic_DNA"/>
</dbReference>
<comment type="caution">
    <text evidence="2">The sequence shown here is derived from an EMBL/GenBank/DDBJ whole genome shotgun (WGS) entry which is preliminary data.</text>
</comment>
<reference evidence="2" key="1">
    <citation type="submission" date="2020-12" db="EMBL/GenBank/DDBJ databases">
        <title>Paenibacillus polymyxa LMG 27872: a double-edged sword.</title>
        <authorList>
            <person name="Langendries S."/>
            <person name="Garcia Mendez S."/>
            <person name="Beirinckx S."/>
            <person name="Viaene T."/>
            <person name="Baeyen S."/>
            <person name="Goeminne G."/>
            <person name="Willems A."/>
            <person name="Debode J."/>
            <person name="Goormachtig S."/>
        </authorList>
    </citation>
    <scope>NUCLEOTIDE SEQUENCE</scope>
    <source>
        <strain evidence="2">LMG 27872</strain>
    </source>
</reference>
<organism evidence="2 3">
    <name type="scientific">Paenibacillus polymyxa</name>
    <name type="common">Bacillus polymyxa</name>
    <dbReference type="NCBI Taxonomy" id="1406"/>
    <lineage>
        <taxon>Bacteria</taxon>
        <taxon>Bacillati</taxon>
        <taxon>Bacillota</taxon>
        <taxon>Bacilli</taxon>
        <taxon>Bacillales</taxon>
        <taxon>Paenibacillaceae</taxon>
        <taxon>Paenibacillus</taxon>
    </lineage>
</organism>
<keyword evidence="1" id="KW-1133">Transmembrane helix</keyword>